<dbReference type="EMBL" id="JAVEPI010000001">
    <property type="protein sequence ID" value="KAK1444153.1"/>
    <property type="molecule type" value="Genomic_DNA"/>
</dbReference>
<dbReference type="Proteomes" id="UP001230268">
    <property type="component" value="Unassembled WGS sequence"/>
</dbReference>
<keyword evidence="2" id="KW-1185">Reference proteome</keyword>
<reference evidence="1" key="1">
    <citation type="submission" date="2023-08" db="EMBL/GenBank/DDBJ databases">
        <title>Draft sequence of the Babesia gibsoni genome.</title>
        <authorList>
            <person name="Yamagishi J.Y."/>
            <person name="Xuan X.X."/>
        </authorList>
    </citation>
    <scope>NUCLEOTIDE SEQUENCE</scope>
    <source>
        <strain evidence="1">Azabu</strain>
    </source>
</reference>
<name>A0AAD8PF23_BABGI</name>
<accession>A0AAD8PF23</accession>
<sequence>MVPLEELLGDVDAVSTCNRLVSCYKEDTGTNVLEGLSSDCSSASLSFIHQISGKPLGHVKATLDNLNHALLIVNSLCHKAVLNNTSDIINSLDEANIFLQQLSDISESVDKMQTDLYNRYHGLISLYKSLDRDIVCLERICKAQSYVVECMEVLLCLSKLKTDAQNFTVSLDGLSTLLNTAKAAENLILRVNKMDNSELHSIIEKKCEDFKAYVVRIAFEKAIMPLFDKGEMQPGDHQGSIQIMIICHYIFRELDVAPSLTLRLVDEIVAATSRCMDLHMIIEATSQNNWQHLFLSQFSDFMSKYGSCLNSLYTFCRSVNYRMEDHLDDKDVYILKTCKILSQPLPAEHDPLELFAACELYAKRSVGVLRNVLEHLEGVSTSDGRIEMYMFAPQLISVGESIHNAIRHLTIPFNLHSHYFQNICERYAKQFMVNAAERIIPISKTLYSNCIKVLNTHNVHSWADLSADREVQLASMLVNELPNDLEVAHTINQFLQMSSCCDTLHRHVLQIANSAMKNIADASIRVTTSRGSHLMLNDGGSKISLKRPNEAQAMNAKVYHYIMSIVSIIDPCLVTQLDRESQLFNTVNVCKGLQIIDNWADDVGVTLWHTVSYISSGNCQEFSWQVNQVLTATQHIVKICNFLCENYFNPLVPGPRMNLFRRLATHAISAFIIYALTVWPIDEEDKISLVNIVTELEMALAEILKESLPKLEAEYLSSFRRLVFLGDEELNAFSSPDFRTELCVWLPEDVISLHLMARILNNNNLTKESRNDIAKRPLYQHLGTSSPHLMLEMFRDSLLIYDPAAMSLPLFGSKFVEYLQQFSFYNELSTLHMKDAIKFLNSH</sequence>
<organism evidence="1 2">
    <name type="scientific">Babesia gibsoni</name>
    <dbReference type="NCBI Taxonomy" id="33632"/>
    <lineage>
        <taxon>Eukaryota</taxon>
        <taxon>Sar</taxon>
        <taxon>Alveolata</taxon>
        <taxon>Apicomplexa</taxon>
        <taxon>Aconoidasida</taxon>
        <taxon>Piroplasmida</taxon>
        <taxon>Babesiidae</taxon>
        <taxon>Babesia</taxon>
    </lineage>
</organism>
<evidence type="ECO:0000313" key="2">
    <source>
        <dbReference type="Proteomes" id="UP001230268"/>
    </source>
</evidence>
<gene>
    <name evidence="1" type="ORF">BgAZ_100590</name>
</gene>
<evidence type="ECO:0000313" key="1">
    <source>
        <dbReference type="EMBL" id="KAK1444153.1"/>
    </source>
</evidence>
<proteinExistence type="predicted"/>
<dbReference type="AlphaFoldDB" id="A0AAD8PF23"/>
<protein>
    <submittedName>
        <fullName evidence="1">Uncharacterized protein</fullName>
    </submittedName>
</protein>
<comment type="caution">
    <text evidence="1">The sequence shown here is derived from an EMBL/GenBank/DDBJ whole genome shotgun (WGS) entry which is preliminary data.</text>
</comment>